<evidence type="ECO:0000313" key="2">
    <source>
        <dbReference type="Proteomes" id="UP000887565"/>
    </source>
</evidence>
<protein>
    <submittedName>
        <fullName evidence="3">Uncharacterized protein</fullName>
    </submittedName>
</protein>
<feature type="region of interest" description="Disordered" evidence="1">
    <location>
        <begin position="16"/>
        <end position="35"/>
    </location>
</feature>
<organism evidence="2 3">
    <name type="scientific">Romanomermis culicivorax</name>
    <name type="common">Nematode worm</name>
    <dbReference type="NCBI Taxonomy" id="13658"/>
    <lineage>
        <taxon>Eukaryota</taxon>
        <taxon>Metazoa</taxon>
        <taxon>Ecdysozoa</taxon>
        <taxon>Nematoda</taxon>
        <taxon>Enoplea</taxon>
        <taxon>Dorylaimia</taxon>
        <taxon>Mermithida</taxon>
        <taxon>Mermithoidea</taxon>
        <taxon>Mermithidae</taxon>
        <taxon>Romanomermis</taxon>
    </lineage>
</organism>
<dbReference type="Proteomes" id="UP000887565">
    <property type="component" value="Unplaced"/>
</dbReference>
<name>A0A915IUM7_ROMCU</name>
<proteinExistence type="predicted"/>
<accession>A0A915IUM7</accession>
<evidence type="ECO:0000313" key="3">
    <source>
        <dbReference type="WBParaSite" id="nRc.2.0.1.t17899-RA"/>
    </source>
</evidence>
<sequence>MDHTLFSGVHPMALKSAPSNKKLSQWEDLSDSEDMDTMDQQSLCYAKHQFIQQKSAMLHISQSETEEEELNDEEKRFEIFILGDLSQEEEQKQKNQEQYAVVAL</sequence>
<reference evidence="3" key="1">
    <citation type="submission" date="2022-11" db="UniProtKB">
        <authorList>
            <consortium name="WormBaseParasite"/>
        </authorList>
    </citation>
    <scope>IDENTIFICATION</scope>
</reference>
<evidence type="ECO:0000256" key="1">
    <source>
        <dbReference type="SAM" id="MobiDB-lite"/>
    </source>
</evidence>
<dbReference type="AlphaFoldDB" id="A0A915IUM7"/>
<dbReference type="WBParaSite" id="nRc.2.0.1.t17899-RA">
    <property type="protein sequence ID" value="nRc.2.0.1.t17899-RA"/>
    <property type="gene ID" value="nRc.2.0.1.g17899"/>
</dbReference>
<keyword evidence="2" id="KW-1185">Reference proteome</keyword>